<dbReference type="RefSeq" id="XP_005792920.1">
    <property type="nucleotide sequence ID" value="XM_005792863.1"/>
</dbReference>
<dbReference type="EnsemblProtists" id="EOD40491">
    <property type="protein sequence ID" value="EOD40491"/>
    <property type="gene ID" value="EMIHUDRAFT_454206"/>
</dbReference>
<dbReference type="GO" id="GO:0005506">
    <property type="term" value="F:iron ion binding"/>
    <property type="evidence" value="ECO:0007669"/>
    <property type="project" value="InterPro"/>
</dbReference>
<protein>
    <submittedName>
        <fullName evidence="1">Uncharacterized protein</fullName>
    </submittedName>
</protein>
<reference evidence="2" key="1">
    <citation type="journal article" date="2013" name="Nature">
        <title>Pan genome of the phytoplankton Emiliania underpins its global distribution.</title>
        <authorList>
            <person name="Read B.A."/>
            <person name="Kegel J."/>
            <person name="Klute M.J."/>
            <person name="Kuo A."/>
            <person name="Lefebvre S.C."/>
            <person name="Maumus F."/>
            <person name="Mayer C."/>
            <person name="Miller J."/>
            <person name="Monier A."/>
            <person name="Salamov A."/>
            <person name="Young J."/>
            <person name="Aguilar M."/>
            <person name="Claverie J.M."/>
            <person name="Frickenhaus S."/>
            <person name="Gonzalez K."/>
            <person name="Herman E.K."/>
            <person name="Lin Y.C."/>
            <person name="Napier J."/>
            <person name="Ogata H."/>
            <person name="Sarno A.F."/>
            <person name="Shmutz J."/>
            <person name="Schroeder D."/>
            <person name="de Vargas C."/>
            <person name="Verret F."/>
            <person name="von Dassow P."/>
            <person name="Valentin K."/>
            <person name="Van de Peer Y."/>
            <person name="Wheeler G."/>
            <person name="Dacks J.B."/>
            <person name="Delwiche C.F."/>
            <person name="Dyhrman S.T."/>
            <person name="Glockner G."/>
            <person name="John U."/>
            <person name="Richards T."/>
            <person name="Worden A.Z."/>
            <person name="Zhang X."/>
            <person name="Grigoriev I.V."/>
            <person name="Allen A.E."/>
            <person name="Bidle K."/>
            <person name="Borodovsky M."/>
            <person name="Bowler C."/>
            <person name="Brownlee C."/>
            <person name="Cock J.M."/>
            <person name="Elias M."/>
            <person name="Gladyshev V.N."/>
            <person name="Groth M."/>
            <person name="Guda C."/>
            <person name="Hadaegh A."/>
            <person name="Iglesias-Rodriguez M.D."/>
            <person name="Jenkins J."/>
            <person name="Jones B.M."/>
            <person name="Lawson T."/>
            <person name="Leese F."/>
            <person name="Lindquist E."/>
            <person name="Lobanov A."/>
            <person name="Lomsadze A."/>
            <person name="Malik S.B."/>
            <person name="Marsh M.E."/>
            <person name="Mackinder L."/>
            <person name="Mock T."/>
            <person name="Mueller-Roeber B."/>
            <person name="Pagarete A."/>
            <person name="Parker M."/>
            <person name="Probert I."/>
            <person name="Quesneville H."/>
            <person name="Raines C."/>
            <person name="Rensing S.A."/>
            <person name="Riano-Pachon D.M."/>
            <person name="Richier S."/>
            <person name="Rokitta S."/>
            <person name="Shiraiwa Y."/>
            <person name="Soanes D.M."/>
            <person name="van der Giezen M."/>
            <person name="Wahlund T.M."/>
            <person name="Williams B."/>
            <person name="Wilson W."/>
            <person name="Wolfe G."/>
            <person name="Wurch L.L."/>
        </authorList>
    </citation>
    <scope>NUCLEOTIDE SEQUENCE</scope>
</reference>
<name>A0A0D3KXK6_EMIH1</name>
<dbReference type="GeneID" id="17285761"/>
<accession>A0A0D3KXK6</accession>
<evidence type="ECO:0000313" key="1">
    <source>
        <dbReference type="EnsemblProtists" id="EOD40491"/>
    </source>
</evidence>
<dbReference type="PaxDb" id="2903-EOD05983"/>
<sequence>MAVGTPTITAPGAPTARDEAMFMADPRGFCAARISEVGPVFATGAFGGAVFVGGAEAVESVCAAGTPIASGGQRQPLELAPFAPLLASAGGDWRGAYESLCAAGFHEELYAGLFAWVPKFKETGGFSTFRFEDFIDPRVRKALPGARRLLFRATAPSLLGSTLEALPPREGLSTVREWGKAYAALASDRLAPASRLSLLGQAAGLSLPARLPGLGGGGGGEKGALLAAALGEGRLADALDAVEPTAALVTSMLAMAERQGGWSARLAAEQKAALTGAGPEAPIDAAAAGGVSLPAGTVVAAEPFVGHFLPADYASPDSFDPERFLGAGGGPPPSLGLCGPAGEAGEASRQLALAVAKATFVQLRRMFEIGVALDAPPPGGYPLHALPDSVDLKAVANMYYELQRGAAKTSSGLFYEKD</sequence>
<dbReference type="GO" id="GO:0016705">
    <property type="term" value="F:oxidoreductase activity, acting on paired donors, with incorporation or reduction of molecular oxygen"/>
    <property type="evidence" value="ECO:0007669"/>
    <property type="project" value="InterPro"/>
</dbReference>
<evidence type="ECO:0000313" key="2">
    <source>
        <dbReference type="Proteomes" id="UP000013827"/>
    </source>
</evidence>
<dbReference type="GO" id="GO:0020037">
    <property type="term" value="F:heme binding"/>
    <property type="evidence" value="ECO:0007669"/>
    <property type="project" value="InterPro"/>
</dbReference>
<dbReference type="Gene3D" id="1.10.630.10">
    <property type="entry name" value="Cytochrome P450"/>
    <property type="match status" value="1"/>
</dbReference>
<dbReference type="GeneID" id="17252059"/>
<dbReference type="HOGENOM" id="CLU_657928_0_0_1"/>
<dbReference type="SUPFAM" id="SSF48264">
    <property type="entry name" value="Cytochrome P450"/>
    <property type="match status" value="1"/>
</dbReference>
<proteinExistence type="predicted"/>
<organism evidence="1 2">
    <name type="scientific">Emiliania huxleyi (strain CCMP1516)</name>
    <dbReference type="NCBI Taxonomy" id="280463"/>
    <lineage>
        <taxon>Eukaryota</taxon>
        <taxon>Haptista</taxon>
        <taxon>Haptophyta</taxon>
        <taxon>Prymnesiophyceae</taxon>
        <taxon>Isochrysidales</taxon>
        <taxon>Noelaerhabdaceae</taxon>
        <taxon>Emiliania</taxon>
    </lineage>
</organism>
<reference evidence="1" key="2">
    <citation type="submission" date="2024-10" db="UniProtKB">
        <authorList>
            <consortium name="EnsemblProtists"/>
        </authorList>
    </citation>
    <scope>IDENTIFICATION</scope>
</reference>
<dbReference type="InterPro" id="IPR036396">
    <property type="entry name" value="Cyt_P450_sf"/>
</dbReference>
<dbReference type="KEGG" id="ehx:EMIHUDRAFT_453588"/>
<dbReference type="GO" id="GO:0004497">
    <property type="term" value="F:monooxygenase activity"/>
    <property type="evidence" value="ECO:0007669"/>
    <property type="project" value="InterPro"/>
</dbReference>
<dbReference type="KEGG" id="ehx:EMIHUDRAFT_454206"/>
<dbReference type="RefSeq" id="XP_005758412.1">
    <property type="nucleotide sequence ID" value="XM_005758355.1"/>
</dbReference>
<keyword evidence="2" id="KW-1185">Reference proteome</keyword>
<dbReference type="AlphaFoldDB" id="A0A0D3KXK6"/>
<dbReference type="Proteomes" id="UP000013827">
    <property type="component" value="Unassembled WGS sequence"/>
</dbReference>
<dbReference type="EnsemblProtists" id="EOD05983">
    <property type="protein sequence ID" value="EOD05983"/>
    <property type="gene ID" value="EMIHUDRAFT_453588"/>
</dbReference>